<evidence type="ECO:0000313" key="2">
    <source>
        <dbReference type="Proteomes" id="UP001637618"/>
    </source>
</evidence>
<protein>
    <submittedName>
        <fullName evidence="1">Phosphatase PAP2 family protein</fullName>
    </submittedName>
</protein>
<evidence type="ECO:0000313" key="1">
    <source>
        <dbReference type="EMBL" id="MFO2480197.1"/>
    </source>
</evidence>
<keyword evidence="2" id="KW-1185">Reference proteome</keyword>
<name>A0ACC7PQZ5_9PSED</name>
<dbReference type="EMBL" id="JAPEQY010000021">
    <property type="protein sequence ID" value="MFO2480197.1"/>
    <property type="molecule type" value="Genomic_DNA"/>
</dbReference>
<organism evidence="1 2">
    <name type="scientific">Pseudomonas imrae</name>
    <dbReference type="NCBI Taxonomy" id="2992837"/>
    <lineage>
        <taxon>Bacteria</taxon>
        <taxon>Pseudomonadati</taxon>
        <taxon>Pseudomonadota</taxon>
        <taxon>Gammaproteobacteria</taxon>
        <taxon>Pseudomonadales</taxon>
        <taxon>Pseudomonadaceae</taxon>
        <taxon>Pseudomonas</taxon>
    </lineage>
</organism>
<accession>A0ACC7PQZ5</accession>
<dbReference type="Proteomes" id="UP001637618">
    <property type="component" value="Unassembled WGS sequence"/>
</dbReference>
<comment type="caution">
    <text evidence="1">The sequence shown here is derived from an EMBL/GenBank/DDBJ whole genome shotgun (WGS) entry which is preliminary data.</text>
</comment>
<proteinExistence type="predicted"/>
<reference evidence="1" key="1">
    <citation type="submission" date="2022-11" db="EMBL/GenBank/DDBJ databases">
        <title>Draft genome sequences of strains of Pseudomonas imrae sp. nov.</title>
        <authorList>
            <person name="Salva Serra F."/>
            <person name="Nimje P."/>
            <person name="Moore E.R.B."/>
            <person name="Marathe N.P."/>
        </authorList>
    </citation>
    <scope>NUCLEOTIDE SEQUENCE</scope>
    <source>
        <strain evidence="1">15FMM2</strain>
    </source>
</reference>
<sequence length="266" mass="29740">MNNPGLFQAKWNLGRLTLCNLLALGLLCFWLWPAGQMLCVVFDEWLFHLLNDPLATHPAWLHVWAVASLRPFDAVVGVILLALLIRGDWVFKAVEVRRAFLGFLSILLLLLLIRMLFSKLAAQLGWQHSSPSMVIGGAIHMSDYFPGLEKTWELKDRSSQSFPGDHASVLLIWVMFLSVFAKRIGQLVLIWGLALLFMMPRLVAGAHWGQDDYIGAVLLALLALGWGYYTPFAAKASGALERATRPVFRGLARLPLIGRLSIVRNP</sequence>
<gene>
    <name evidence="1" type="ORF">OOJ96_22690</name>
</gene>